<dbReference type="Proteomes" id="UP000284656">
    <property type="component" value="Unassembled WGS sequence"/>
</dbReference>
<reference evidence="2 3" key="1">
    <citation type="submission" date="2016-10" db="EMBL/GenBank/DDBJ databases">
        <title>Comparative genome analysis of multiple Pseudomonas spp. focuses on biocontrol and plant growth promoting traits.</title>
        <authorList>
            <person name="Tao X.-Y."/>
            <person name="Taylor C.G."/>
        </authorList>
    </citation>
    <scope>NUCLEOTIDE SEQUENCE [LARGE SCALE GENOMIC DNA]</scope>
    <source>
        <strain evidence="2 3">29G9</strain>
    </source>
</reference>
<protein>
    <recommendedName>
        <fullName evidence="4">Fimbrial protein</fullName>
    </recommendedName>
</protein>
<dbReference type="AlphaFoldDB" id="A0A423FIN9"/>
<feature type="chain" id="PRO_5019063164" description="Fimbrial protein" evidence="1">
    <location>
        <begin position="24"/>
        <end position="405"/>
    </location>
</feature>
<gene>
    <name evidence="2" type="ORF">BK648_03230</name>
</gene>
<evidence type="ECO:0000256" key="1">
    <source>
        <dbReference type="SAM" id="SignalP"/>
    </source>
</evidence>
<evidence type="ECO:0000313" key="2">
    <source>
        <dbReference type="EMBL" id="ROM57794.1"/>
    </source>
</evidence>
<comment type="caution">
    <text evidence="2">The sequence shown here is derived from an EMBL/GenBank/DDBJ whole genome shotgun (WGS) entry which is preliminary data.</text>
</comment>
<name>A0A423FIN9_9PSED</name>
<proteinExistence type="predicted"/>
<dbReference type="EMBL" id="MOAY01000019">
    <property type="protein sequence ID" value="ROM57794.1"/>
    <property type="molecule type" value="Genomic_DNA"/>
</dbReference>
<feature type="signal peptide" evidence="1">
    <location>
        <begin position="1"/>
        <end position="23"/>
    </location>
</feature>
<organism evidence="2 3">
    <name type="scientific">Pseudomonas poae</name>
    <dbReference type="NCBI Taxonomy" id="200451"/>
    <lineage>
        <taxon>Bacteria</taxon>
        <taxon>Pseudomonadati</taxon>
        <taxon>Pseudomonadota</taxon>
        <taxon>Gammaproteobacteria</taxon>
        <taxon>Pseudomonadales</taxon>
        <taxon>Pseudomonadaceae</taxon>
        <taxon>Pseudomonas</taxon>
    </lineage>
</organism>
<accession>A0A423FIN9</accession>
<sequence length="405" mass="44323">MKEMKYAWAIGALALMLPMTAHALTQEITALFRPDSSNPSDNKFVNTTPESGVCPIYMPQRCKDLGIFSIRTSGIQFNSNGPILGGHADPRKGATFKAPSEWRDVTVTHAGTLRSETLKMRISGIGSRYHLPPGLDRTVWARGSLGWLYAPAPCVGTGYTVGNDSTILWSWMVPVNIGACSNQAAKDIPSLYYPYFEYTYELNTPNPLTMDGGMYTGSLTYTIGPGGDFDFGDVMMPTDDLLTFNFNLQVQHLLKVEVPPGGNRVQLEPEGGWQAWLNNGRRPTRVFRNQSVNIWASTPFKMTLECGTPQGNTCSVRNTAGHQVPLDIAVTLPAGLSDSVGRPVNRLPLRLDGSGTQLFQPTRYIDRKPSILHFEINADGVSQMLEHGGGNTYSGVATVVWDSEV</sequence>
<dbReference type="RefSeq" id="WP_123714756.1">
    <property type="nucleotide sequence ID" value="NZ_MOAY01000019.1"/>
</dbReference>
<keyword evidence="1" id="KW-0732">Signal</keyword>
<evidence type="ECO:0000313" key="3">
    <source>
        <dbReference type="Proteomes" id="UP000284656"/>
    </source>
</evidence>
<evidence type="ECO:0008006" key="4">
    <source>
        <dbReference type="Google" id="ProtNLM"/>
    </source>
</evidence>